<sequence length="181" mass="19753">MKSSAFDGAPRPPARSGVLAWFVFQWLLIPIELVVRLVWNAAMFFGDGVNGADMRDPLARFMTPARLSLALSRDASRWEGHADRLFARLAGELRSGKLAWGTSVRYPQEYVSRGSGGAESRVKALAVDFREYRGAHYPAVQAAVARHGLKAKPCVDGDPSQGLWVYLADDPGVPVTDRPAA</sequence>
<organism evidence="2 3">
    <name type="scientific">Streptomyces cyaneogriseus subsp. noncyanogenus</name>
    <dbReference type="NCBI Taxonomy" id="477245"/>
    <lineage>
        <taxon>Bacteria</taxon>
        <taxon>Bacillati</taxon>
        <taxon>Actinomycetota</taxon>
        <taxon>Actinomycetes</taxon>
        <taxon>Kitasatosporales</taxon>
        <taxon>Streptomycetaceae</taxon>
        <taxon>Streptomyces</taxon>
    </lineage>
</organism>
<reference evidence="2 3" key="1">
    <citation type="submission" date="2015-02" db="EMBL/GenBank/DDBJ databases">
        <title>Genome sequence of thermotolerant Streptomyces cyaneogriseus subsp. Noncyanogenus NMWT1, the producer of nematocidal antibiotics nemadectin.</title>
        <authorList>
            <person name="Wang H."/>
            <person name="Li C."/>
            <person name="Xiang W."/>
            <person name="Wang X."/>
        </authorList>
    </citation>
    <scope>NUCLEOTIDE SEQUENCE [LARGE SCALE GENOMIC DNA]</scope>
    <source>
        <strain evidence="2 3">NMWT 1</strain>
    </source>
</reference>
<proteinExistence type="predicted"/>
<dbReference type="Proteomes" id="UP000032234">
    <property type="component" value="Chromosome"/>
</dbReference>
<keyword evidence="1" id="KW-1133">Transmembrane helix</keyword>
<keyword evidence="1" id="KW-0812">Transmembrane</keyword>
<accession>A0A0C5G4S8</accession>
<evidence type="ECO:0000313" key="3">
    <source>
        <dbReference type="Proteomes" id="UP000032234"/>
    </source>
</evidence>
<dbReference type="OrthoDB" id="4157197at2"/>
<gene>
    <name evidence="2" type="ORF">TU94_21120</name>
</gene>
<dbReference type="AlphaFoldDB" id="A0A0C5G4S8"/>
<dbReference type="PATRIC" id="fig|477245.3.peg.4457"/>
<evidence type="ECO:0000313" key="2">
    <source>
        <dbReference type="EMBL" id="AJP03610.1"/>
    </source>
</evidence>
<dbReference type="RefSeq" id="WP_044383499.1">
    <property type="nucleotide sequence ID" value="NZ_CP010849.1"/>
</dbReference>
<keyword evidence="1" id="KW-0472">Membrane</keyword>
<protein>
    <submittedName>
        <fullName evidence="2">Uncharacterized protein</fullName>
    </submittedName>
</protein>
<dbReference type="EMBL" id="CP010849">
    <property type="protein sequence ID" value="AJP03610.1"/>
    <property type="molecule type" value="Genomic_DNA"/>
</dbReference>
<keyword evidence="3" id="KW-1185">Reference proteome</keyword>
<name>A0A0C5G4S8_9ACTN</name>
<dbReference type="KEGG" id="scw:TU94_21120"/>
<dbReference type="HOGENOM" id="CLU_1488216_0_0_11"/>
<evidence type="ECO:0000256" key="1">
    <source>
        <dbReference type="SAM" id="Phobius"/>
    </source>
</evidence>
<feature type="transmembrane region" description="Helical" evidence="1">
    <location>
        <begin position="20"/>
        <end position="39"/>
    </location>
</feature>